<organism evidence="6 7">
    <name type="scientific">Clavelina lepadiformis</name>
    <name type="common">Light-bulb sea squirt</name>
    <name type="synonym">Ascidia lepadiformis</name>
    <dbReference type="NCBI Taxonomy" id="159417"/>
    <lineage>
        <taxon>Eukaryota</taxon>
        <taxon>Metazoa</taxon>
        <taxon>Chordata</taxon>
        <taxon>Tunicata</taxon>
        <taxon>Ascidiacea</taxon>
        <taxon>Aplousobranchia</taxon>
        <taxon>Clavelinidae</taxon>
        <taxon>Clavelina</taxon>
    </lineage>
</organism>
<dbReference type="InterPro" id="IPR029044">
    <property type="entry name" value="Nucleotide-diphossugar_trans"/>
</dbReference>
<dbReference type="SUPFAM" id="SSF54211">
    <property type="entry name" value="Ribosomal protein S5 domain 2-like"/>
    <property type="match status" value="1"/>
</dbReference>
<feature type="domain" description="Nucleotidyl transferase" evidence="4">
    <location>
        <begin position="36"/>
        <end position="223"/>
    </location>
</feature>
<evidence type="ECO:0000259" key="5">
    <source>
        <dbReference type="Pfam" id="PF08544"/>
    </source>
</evidence>
<dbReference type="Gene3D" id="3.30.70.890">
    <property type="entry name" value="GHMP kinase, C-terminal domain"/>
    <property type="match status" value="1"/>
</dbReference>
<evidence type="ECO:0000256" key="1">
    <source>
        <dbReference type="ARBA" id="ARBA00022741"/>
    </source>
</evidence>
<accession>A0ABP0F7F0</accession>
<evidence type="ECO:0000259" key="3">
    <source>
        <dbReference type="Pfam" id="PF00288"/>
    </source>
</evidence>
<dbReference type="Gene3D" id="3.30.230.10">
    <property type="match status" value="1"/>
</dbReference>
<dbReference type="SUPFAM" id="SSF55060">
    <property type="entry name" value="GHMP Kinase, C-terminal domain"/>
    <property type="match status" value="1"/>
</dbReference>
<dbReference type="EMBL" id="CAWYQH010000002">
    <property type="protein sequence ID" value="CAK8674013.1"/>
    <property type="molecule type" value="Genomic_DNA"/>
</dbReference>
<gene>
    <name evidence="6" type="ORF">CVLEPA_LOCUS3735</name>
</gene>
<dbReference type="PANTHER" id="PTHR38710">
    <property type="entry name" value="WITH PUTATIVE URIDYL PYROPHOSPHORYLASE-RELATED"/>
    <property type="match status" value="1"/>
</dbReference>
<dbReference type="InterPro" id="IPR013750">
    <property type="entry name" value="GHMP_kinase_C_dom"/>
</dbReference>
<evidence type="ECO:0000256" key="2">
    <source>
        <dbReference type="ARBA" id="ARBA00022840"/>
    </source>
</evidence>
<dbReference type="InterPro" id="IPR006204">
    <property type="entry name" value="GHMP_kinase_N_dom"/>
</dbReference>
<keyword evidence="7" id="KW-1185">Reference proteome</keyword>
<dbReference type="InterPro" id="IPR053034">
    <property type="entry name" value="Glucuronokinase-like"/>
</dbReference>
<dbReference type="Pfam" id="PF08544">
    <property type="entry name" value="GHMP_kinases_C"/>
    <property type="match status" value="1"/>
</dbReference>
<dbReference type="Proteomes" id="UP001642483">
    <property type="component" value="Unassembled WGS sequence"/>
</dbReference>
<sequence>MRKKMICIILVAGHGALLEKQIRNSDSCNHFHLAGIPKALLPGVQGSKIIDYWWKVVKTRHLFSDIFLVTNADKYKHYERWATANDFPVENIINDGTTTYESRLGAVADFDLALCNKSIKDDVMVVAGDMLFEDQNFDISQVVRYFLHKNGELAIYYEMDPCEDEQTRGIVEVDCTTNRITKFFEKPKIGMTFSRLASVVFYCFRRETVPTVATYLQANPKTENRTFGKYMDWLINQNNIPVYGMKLPTRFQLIGQVTLNEYTKWLGYFNDRKLQKIHETPITCRSYARVGLMGNPSDGFYGKTISLSIENFWAETTIQESEQLILKPHLLNDPTTFGSLQDLYGISLKEGYFGGLRLLQATCKKFYQYCCGKGIALYKRNFSLSYDTNIPRQVGLAGSSAIVTATLMCLMKFYNLSENDMPKPIRASFILNVETDELFINAGLQDRVVQVYEGLMFMDFNKELMKSQGYGIYERLSLDSFPHLWLAYIADPSDSGKIHSNIRHRFDSGDAEVIDAMKKFASLTDEARDAILNKDWNQLGALMDANFDLRRSIYLDGCLGELNLKMIDIARQHSSSAKFPGSGGAVIGFCRCQKKLDDLKKAMQSKGFVVCDIVPHHSTSTL</sequence>
<dbReference type="InterPro" id="IPR020568">
    <property type="entry name" value="Ribosomal_Su5_D2-typ_SF"/>
</dbReference>
<name>A0ABP0F7F0_CLALP</name>
<keyword evidence="1" id="KW-0547">Nucleotide-binding</keyword>
<comment type="caution">
    <text evidence="6">The sequence shown here is derived from an EMBL/GenBank/DDBJ whole genome shotgun (WGS) entry which is preliminary data.</text>
</comment>
<evidence type="ECO:0000259" key="4">
    <source>
        <dbReference type="Pfam" id="PF00483"/>
    </source>
</evidence>
<feature type="domain" description="GHMP kinase N-terminal" evidence="3">
    <location>
        <begin position="374"/>
        <end position="453"/>
    </location>
</feature>
<dbReference type="Pfam" id="PF00483">
    <property type="entry name" value="NTP_transferase"/>
    <property type="match status" value="1"/>
</dbReference>
<evidence type="ECO:0000313" key="6">
    <source>
        <dbReference type="EMBL" id="CAK8674013.1"/>
    </source>
</evidence>
<evidence type="ECO:0008006" key="8">
    <source>
        <dbReference type="Google" id="ProtNLM"/>
    </source>
</evidence>
<dbReference type="PANTHER" id="PTHR38710:SF1">
    <property type="entry name" value="WITH PUTATIVE URIDYL PYROPHOSPHORYLASE-RELATED"/>
    <property type="match status" value="1"/>
</dbReference>
<dbReference type="Gene3D" id="3.90.550.10">
    <property type="entry name" value="Spore Coat Polysaccharide Biosynthesis Protein SpsA, Chain A"/>
    <property type="match status" value="1"/>
</dbReference>
<protein>
    <recommendedName>
        <fullName evidence="8">Glucuronokinase 1-like</fullName>
    </recommendedName>
</protein>
<reference evidence="6 7" key="1">
    <citation type="submission" date="2024-02" db="EMBL/GenBank/DDBJ databases">
        <authorList>
            <person name="Daric V."/>
            <person name="Darras S."/>
        </authorList>
    </citation>
    <scope>NUCLEOTIDE SEQUENCE [LARGE SCALE GENOMIC DNA]</scope>
</reference>
<dbReference type="SUPFAM" id="SSF53448">
    <property type="entry name" value="Nucleotide-diphospho-sugar transferases"/>
    <property type="match status" value="1"/>
</dbReference>
<dbReference type="InterPro" id="IPR014721">
    <property type="entry name" value="Ribsml_uS5_D2-typ_fold_subgr"/>
</dbReference>
<proteinExistence type="predicted"/>
<dbReference type="InterPro" id="IPR005835">
    <property type="entry name" value="NTP_transferase_dom"/>
</dbReference>
<dbReference type="Pfam" id="PF00288">
    <property type="entry name" value="GHMP_kinases_N"/>
    <property type="match status" value="1"/>
</dbReference>
<evidence type="ECO:0000313" key="7">
    <source>
        <dbReference type="Proteomes" id="UP001642483"/>
    </source>
</evidence>
<feature type="domain" description="GHMP kinase C-terminal" evidence="5">
    <location>
        <begin position="528"/>
        <end position="606"/>
    </location>
</feature>
<dbReference type="InterPro" id="IPR036554">
    <property type="entry name" value="GHMP_kinase_C_sf"/>
</dbReference>
<keyword evidence="2" id="KW-0067">ATP-binding</keyword>